<dbReference type="AlphaFoldDB" id="A0A345ZC41"/>
<dbReference type="RefSeq" id="WP_115585873.1">
    <property type="nucleotide sequence ID" value="NZ_CP025544.1"/>
</dbReference>
<proteinExistence type="predicted"/>
<organism evidence="1 2">
    <name type="scientific">Candidatus Chromulinivorax destructor</name>
    <dbReference type="NCBI Taxonomy" id="2066483"/>
    <lineage>
        <taxon>Bacteria</taxon>
        <taxon>Candidatus Babelota</taxon>
        <taxon>Candidatus Babeliae</taxon>
        <taxon>Candidatus Babeliales</taxon>
        <taxon>Candidatus Chromulinivoraceae</taxon>
        <taxon>Candidatus Chromulinivorax</taxon>
    </lineage>
</organism>
<dbReference type="KEGG" id="cdes:C0J27_03885"/>
<evidence type="ECO:0000313" key="2">
    <source>
        <dbReference type="Proteomes" id="UP000254834"/>
    </source>
</evidence>
<keyword evidence="2" id="KW-1185">Reference proteome</keyword>
<sequence>MEQKLNNEREEFNKQYLHAIELIIDAGKIDRASFHALESDKKLELLLNLTPEQLEKLPIDERQNLQLQEKINGLRKRHKSNYMQLRPIT</sequence>
<gene>
    <name evidence="1" type="ORF">C0J27_03885</name>
</gene>
<dbReference type="EMBL" id="CP025544">
    <property type="protein sequence ID" value="AXK60858.1"/>
    <property type="molecule type" value="Genomic_DNA"/>
</dbReference>
<accession>A0A345ZC41</accession>
<dbReference type="Proteomes" id="UP000254834">
    <property type="component" value="Chromosome"/>
</dbReference>
<protein>
    <submittedName>
        <fullName evidence="1">Uncharacterized protein</fullName>
    </submittedName>
</protein>
<name>A0A345ZC41_9BACT</name>
<reference evidence="1 2" key="1">
    <citation type="submission" date="2017-12" db="EMBL/GenBank/DDBJ databases">
        <title>Chromulinavorax destructans is a abundant pathogen of dominant heterotrophic picoflagllates.</title>
        <authorList>
            <person name="Deeg C.M."/>
            <person name="Zimmer M."/>
            <person name="Suttle C.A."/>
        </authorList>
    </citation>
    <scope>NUCLEOTIDE SEQUENCE [LARGE SCALE GENOMIC DNA]</scope>
    <source>
        <strain evidence="1 2">SeV1</strain>
    </source>
</reference>
<evidence type="ECO:0000313" key="1">
    <source>
        <dbReference type="EMBL" id="AXK60858.1"/>
    </source>
</evidence>